<evidence type="ECO:0000313" key="7">
    <source>
        <dbReference type="EMBL" id="MVO77303.1"/>
    </source>
</evidence>
<dbReference type="RefSeq" id="WP_181599934.1">
    <property type="nucleotide sequence ID" value="NZ_WQMS01000006.1"/>
</dbReference>
<dbReference type="EMBL" id="WQMS01000006">
    <property type="protein sequence ID" value="MVO77303.1"/>
    <property type="molecule type" value="Genomic_DNA"/>
</dbReference>
<accession>A0A6I4IZQ5</accession>
<dbReference type="GO" id="GO:0005737">
    <property type="term" value="C:cytoplasm"/>
    <property type="evidence" value="ECO:0007669"/>
    <property type="project" value="UniProtKB-SubCell"/>
</dbReference>
<dbReference type="AlphaFoldDB" id="A0A6I4IZQ5"/>
<keyword evidence="8" id="KW-1185">Reference proteome</keyword>
<dbReference type="Proteomes" id="UP000441389">
    <property type="component" value="Unassembled WGS sequence"/>
</dbReference>
<feature type="compositionally biased region" description="Basic and acidic residues" evidence="5">
    <location>
        <begin position="8"/>
        <end position="20"/>
    </location>
</feature>
<keyword evidence="4" id="KW-0963">Cytoplasm</keyword>
<proteinExistence type="inferred from homology"/>
<reference evidence="7 8" key="1">
    <citation type="submission" date="2019-12" db="EMBL/GenBank/DDBJ databases">
        <authorList>
            <person name="Huq M.A."/>
        </authorList>
    </citation>
    <scope>NUCLEOTIDE SEQUENCE [LARGE SCALE GENOMIC DNA]</scope>
    <source>
        <strain evidence="7 8">MAH-20</strain>
    </source>
</reference>
<gene>
    <name evidence="7" type="ORF">GON01_05035</name>
</gene>
<evidence type="ECO:0000256" key="3">
    <source>
        <dbReference type="ARBA" id="ARBA00018111"/>
    </source>
</evidence>
<feature type="region of interest" description="Disordered" evidence="5">
    <location>
        <begin position="1"/>
        <end position="20"/>
    </location>
</feature>
<dbReference type="Pfam" id="PF02631">
    <property type="entry name" value="RecX_HTH2"/>
    <property type="match status" value="1"/>
</dbReference>
<organism evidence="7 8">
    <name type="scientific">Sphingomonas horti</name>
    <dbReference type="NCBI Taxonomy" id="2682842"/>
    <lineage>
        <taxon>Bacteria</taxon>
        <taxon>Pseudomonadati</taxon>
        <taxon>Pseudomonadota</taxon>
        <taxon>Alphaproteobacteria</taxon>
        <taxon>Sphingomonadales</taxon>
        <taxon>Sphingomonadaceae</taxon>
        <taxon>Sphingomonas</taxon>
    </lineage>
</organism>
<evidence type="ECO:0000259" key="6">
    <source>
        <dbReference type="Pfam" id="PF02631"/>
    </source>
</evidence>
<dbReference type="InterPro" id="IPR036388">
    <property type="entry name" value="WH-like_DNA-bd_sf"/>
</dbReference>
<feature type="domain" description="RecX second three-helical" evidence="6">
    <location>
        <begin position="78"/>
        <end position="117"/>
    </location>
</feature>
<protein>
    <recommendedName>
        <fullName evidence="3">Regulatory protein RecX</fullName>
    </recommendedName>
</protein>
<evidence type="ECO:0000256" key="2">
    <source>
        <dbReference type="ARBA" id="ARBA00009695"/>
    </source>
</evidence>
<evidence type="ECO:0000256" key="1">
    <source>
        <dbReference type="ARBA" id="ARBA00004496"/>
    </source>
</evidence>
<evidence type="ECO:0000256" key="4">
    <source>
        <dbReference type="ARBA" id="ARBA00022490"/>
    </source>
</evidence>
<dbReference type="InterPro" id="IPR053924">
    <property type="entry name" value="RecX_HTH_2nd"/>
</dbReference>
<evidence type="ECO:0000256" key="5">
    <source>
        <dbReference type="SAM" id="MobiDB-lite"/>
    </source>
</evidence>
<evidence type="ECO:0000313" key="8">
    <source>
        <dbReference type="Proteomes" id="UP000441389"/>
    </source>
</evidence>
<comment type="similarity">
    <text evidence="2">Belongs to the RecX family.</text>
</comment>
<comment type="caution">
    <text evidence="7">The sequence shown here is derived from an EMBL/GenBank/DDBJ whole genome shotgun (WGS) entry which is preliminary data.</text>
</comment>
<comment type="subcellular location">
    <subcellularLocation>
        <location evidence="1">Cytoplasm</location>
    </subcellularLocation>
</comment>
<sequence length="185" mass="20256">MAQSWRSRRTDPDARRAPPLDRAGLERAALRYVERYATTRAKLAAYLKRKLKERGWGGDDAAPVEELVAKLAGLGYVDDAGFAAARATGLTRRGYGLRRVAQSLKAAGIAEEDYAEAEAAARAQAWQAALVFARRRKFGPFASEMPDRTAREKALGAMLRAGHELAIARRILACEPGYVPELDQG</sequence>
<dbReference type="Gene3D" id="1.10.10.10">
    <property type="entry name" value="Winged helix-like DNA-binding domain superfamily/Winged helix DNA-binding domain"/>
    <property type="match status" value="1"/>
</dbReference>
<name>A0A6I4IZQ5_9SPHN</name>